<dbReference type="SMART" id="SM00359">
    <property type="entry name" value="PUA"/>
    <property type="match status" value="1"/>
</dbReference>
<dbReference type="Pfam" id="PF17833">
    <property type="entry name" value="pre-PUA_NIP7"/>
    <property type="match status" value="1"/>
</dbReference>
<dbReference type="PROSITE" id="PS50890">
    <property type="entry name" value="PUA"/>
    <property type="match status" value="1"/>
</dbReference>
<dbReference type="InterPro" id="IPR002478">
    <property type="entry name" value="PUA"/>
</dbReference>
<accession>A0A075WBJ8</accession>
<dbReference type="InterPro" id="IPR015947">
    <property type="entry name" value="PUA-like_sf"/>
</dbReference>
<dbReference type="Proteomes" id="UP000028501">
    <property type="component" value="Chromosome"/>
</dbReference>
<protein>
    <submittedName>
        <fullName evidence="2">Protein involved in ribosomal biogenesis</fullName>
    </submittedName>
</protein>
<proteinExistence type="predicted"/>
<dbReference type="GO" id="GO:0003723">
    <property type="term" value="F:RNA binding"/>
    <property type="evidence" value="ECO:0007669"/>
    <property type="project" value="InterPro"/>
</dbReference>
<dbReference type="InterPro" id="IPR040598">
    <property type="entry name" value="NIP7_N"/>
</dbReference>
<dbReference type="InterPro" id="IPR005155">
    <property type="entry name" value="UPF0113_PUA"/>
</dbReference>
<name>A0A075WBJ8_ARCFL</name>
<sequence length="174" mass="20108">MAFRQPNTKELKVIRKALSYYGSGDFLSHYALLVKEGEKKEVYAVSKELYGVIGELNPHYAGVKIGEVGRRFRFSLEGTFWLLRNSRNRVWVNERGEMLFLYGRDIFAGSVERASEFGENSIVFVCNRFDDVLGIGRSRYPSDALSNLPEDKVFVENLVDRGEYLRHQKTYLSF</sequence>
<dbReference type="Gene3D" id="2.30.130.10">
    <property type="entry name" value="PUA domain"/>
    <property type="match status" value="1"/>
</dbReference>
<evidence type="ECO:0000313" key="3">
    <source>
        <dbReference type="Proteomes" id="UP000028501"/>
    </source>
</evidence>
<evidence type="ECO:0000313" key="2">
    <source>
        <dbReference type="EMBL" id="AIG96897.1"/>
    </source>
</evidence>
<dbReference type="AlphaFoldDB" id="A0A075WBJ8"/>
<gene>
    <name evidence="2" type="ORF">AFULGI_00000510</name>
</gene>
<organism evidence="2 3">
    <name type="scientific">Archaeoglobus fulgidus DSM 8774</name>
    <dbReference type="NCBI Taxonomy" id="1344584"/>
    <lineage>
        <taxon>Archaea</taxon>
        <taxon>Methanobacteriati</taxon>
        <taxon>Methanobacteriota</taxon>
        <taxon>Archaeoglobi</taxon>
        <taxon>Archaeoglobales</taxon>
        <taxon>Archaeoglobaceae</taxon>
        <taxon>Archaeoglobus</taxon>
    </lineage>
</organism>
<dbReference type="InterPro" id="IPR036974">
    <property type="entry name" value="PUA_sf"/>
</dbReference>
<evidence type="ECO:0000259" key="1">
    <source>
        <dbReference type="SMART" id="SM00359"/>
    </source>
</evidence>
<dbReference type="SUPFAM" id="SSF88697">
    <property type="entry name" value="PUA domain-like"/>
    <property type="match status" value="1"/>
</dbReference>
<dbReference type="HOGENOM" id="CLU_114385_0_0_2"/>
<dbReference type="RefSeq" id="WP_048094782.1">
    <property type="nucleotide sequence ID" value="NZ_CP006577.1"/>
</dbReference>
<dbReference type="CDD" id="cd21151">
    <property type="entry name" value="PUA_Nip7-like"/>
    <property type="match status" value="1"/>
</dbReference>
<dbReference type="KEGG" id="afg:AFULGI_00000510"/>
<feature type="domain" description="PUA" evidence="1">
    <location>
        <begin position="88"/>
        <end position="166"/>
    </location>
</feature>
<dbReference type="GeneID" id="24793611"/>
<dbReference type="EMBL" id="CP006577">
    <property type="protein sequence ID" value="AIG96897.1"/>
    <property type="molecule type" value="Genomic_DNA"/>
</dbReference>
<reference evidence="2 3" key="1">
    <citation type="submission" date="2013-07" db="EMBL/GenBank/DDBJ databases">
        <title>Genome of Archaeoglobus fulgidus.</title>
        <authorList>
            <person name="Fiebig A."/>
            <person name="Birkeland N.-K."/>
        </authorList>
    </citation>
    <scope>NUCLEOTIDE SEQUENCE [LARGE SCALE GENOMIC DNA]</scope>
    <source>
        <strain evidence="2 3">DSM 8774</strain>
    </source>
</reference>
<dbReference type="Pfam" id="PF03657">
    <property type="entry name" value="UPF0113"/>
    <property type="match status" value="1"/>
</dbReference>